<evidence type="ECO:0000313" key="4">
    <source>
        <dbReference type="EMBL" id="QCG76206.1"/>
    </source>
</evidence>
<dbReference type="Pfam" id="PF02739">
    <property type="entry name" value="5_3_exonuc_N"/>
    <property type="match status" value="1"/>
</dbReference>
<name>A0A4Y5JU39_9CAUD</name>
<dbReference type="GO" id="GO:0033567">
    <property type="term" value="P:DNA replication, Okazaki fragment processing"/>
    <property type="evidence" value="ECO:0007669"/>
    <property type="project" value="InterPro"/>
</dbReference>
<keyword evidence="5" id="KW-1185">Reference proteome</keyword>
<dbReference type="GO" id="GO:0003677">
    <property type="term" value="F:DNA binding"/>
    <property type="evidence" value="ECO:0007669"/>
    <property type="project" value="InterPro"/>
</dbReference>
<sequence>MSKTYILIDTFNMFHRAKHVIRSSSLDEKVGMCLHVMFNSIRKVYRDHSADHAVFCIEGKSWRKDFYKEYKFNRTAARMARTEAEIEEDAALMEAYNDLITFINDKTNSSVLHHHKAEADDMIATWIQNNPNDNHIIVSSDSDFFQLLAPNVKIYNGITEQLITLEGFFDNKGKPVIDNKTKKPKVAPDPKWLLFEKCIRGDKSDFIFAAYPGARETSSKNKVGMREVFADMDNKGYAWNNFMLTKITDSAGNEFVVHDKYEFNKTLIDLTCQPDDLKTEFKTVTDVARNKPPVSNVGIHFLKFCNRWALEQISKYPDEFAKLLNAKP</sequence>
<dbReference type="Gene3D" id="3.40.50.1010">
    <property type="entry name" value="5'-nuclease"/>
    <property type="match status" value="1"/>
</dbReference>
<feature type="domain" description="5'-3' exonuclease" evidence="3">
    <location>
        <begin position="2"/>
        <end position="263"/>
    </location>
</feature>
<evidence type="ECO:0000313" key="5">
    <source>
        <dbReference type="Proteomes" id="UP000316733"/>
    </source>
</evidence>
<gene>
    <name evidence="4" type="ORF">EST35_0325</name>
</gene>
<evidence type="ECO:0000256" key="2">
    <source>
        <dbReference type="ARBA" id="ARBA00022801"/>
    </source>
</evidence>
<accession>A0A4Y5JU39</accession>
<evidence type="ECO:0000259" key="3">
    <source>
        <dbReference type="SMART" id="SM00475"/>
    </source>
</evidence>
<dbReference type="PANTHER" id="PTHR42646">
    <property type="entry name" value="FLAP ENDONUCLEASE XNI"/>
    <property type="match status" value="1"/>
</dbReference>
<dbReference type="InterPro" id="IPR038969">
    <property type="entry name" value="FEN"/>
</dbReference>
<reference evidence="5" key="1">
    <citation type="journal article" date="2020" name="bioRxiv">
        <title>Integrative omics analysis of Pseudomonas aeruginosa virus PA5oct highlights the molecular complexity of jumbo phages.</title>
        <authorList>
            <person name="Lood C."/>
            <person name="Danis-Wlodarczyk K."/>
            <person name="Blasdel B.G."/>
            <person name="Jang H.B."/>
            <person name="Vandenheuvel D."/>
            <person name="Briers Y."/>
            <person name="Noben J.-P."/>
            <person name="van Noort V."/>
            <person name="Drulis-Kawa Z."/>
            <person name="Lavigne R."/>
        </authorList>
    </citation>
    <scope>NUCLEOTIDE SEQUENCE [LARGE SCALE GENOMIC DNA]</scope>
</reference>
<dbReference type="Proteomes" id="UP000316733">
    <property type="component" value="Segment"/>
</dbReference>
<dbReference type="PANTHER" id="PTHR42646:SF2">
    <property type="entry name" value="5'-3' EXONUCLEASE FAMILY PROTEIN"/>
    <property type="match status" value="1"/>
</dbReference>
<protein>
    <submittedName>
        <fullName evidence="4">RNaseH ribonuclease</fullName>
    </submittedName>
</protein>
<dbReference type="GO" id="GO:0017108">
    <property type="term" value="F:5'-flap endonuclease activity"/>
    <property type="evidence" value="ECO:0007669"/>
    <property type="project" value="InterPro"/>
</dbReference>
<dbReference type="InterPro" id="IPR029060">
    <property type="entry name" value="PIN-like_dom_sf"/>
</dbReference>
<organism evidence="4 5">
    <name type="scientific">Pseudomonas phage vB_PaeM_PA5oct</name>
    <dbReference type="NCBI Taxonomy" id="2163605"/>
    <lineage>
        <taxon>Viruses</taxon>
        <taxon>Duplodnaviria</taxon>
        <taxon>Heunggongvirae</taxon>
        <taxon>Uroviricota</taxon>
        <taxon>Caudoviricetes</taxon>
        <taxon>Arenbergviridae</taxon>
        <taxon>Wroclawvirus</taxon>
        <taxon>Wroclawvirus PA5oct</taxon>
    </lineage>
</organism>
<keyword evidence="2" id="KW-0378">Hydrolase</keyword>
<evidence type="ECO:0000256" key="1">
    <source>
        <dbReference type="ARBA" id="ARBA00022722"/>
    </source>
</evidence>
<proteinExistence type="predicted"/>
<dbReference type="GO" id="GO:0008409">
    <property type="term" value="F:5'-3' exonuclease activity"/>
    <property type="evidence" value="ECO:0007669"/>
    <property type="project" value="InterPro"/>
</dbReference>
<dbReference type="SMART" id="SM00475">
    <property type="entry name" value="53EXOc"/>
    <property type="match status" value="1"/>
</dbReference>
<keyword evidence="1" id="KW-0540">Nuclease</keyword>
<dbReference type="InterPro" id="IPR002421">
    <property type="entry name" value="5-3_exonuclease"/>
</dbReference>
<dbReference type="EMBL" id="MK797984">
    <property type="protein sequence ID" value="QCG76206.1"/>
    <property type="molecule type" value="Genomic_DNA"/>
</dbReference>
<dbReference type="InterPro" id="IPR020046">
    <property type="entry name" value="5-3_exonucl_a-hlix_arch_N"/>
</dbReference>
<dbReference type="SUPFAM" id="SSF88723">
    <property type="entry name" value="PIN domain-like"/>
    <property type="match status" value="1"/>
</dbReference>